<dbReference type="InterPro" id="IPR032580">
    <property type="entry name" value="SatD"/>
</dbReference>
<organism evidence="1 2">
    <name type="scientific">Scrofimicrobium canadense</name>
    <dbReference type="NCBI Taxonomy" id="2652290"/>
    <lineage>
        <taxon>Bacteria</taxon>
        <taxon>Bacillati</taxon>
        <taxon>Actinomycetota</taxon>
        <taxon>Actinomycetes</taxon>
        <taxon>Actinomycetales</taxon>
        <taxon>Actinomycetaceae</taxon>
        <taxon>Scrofimicrobium</taxon>
    </lineage>
</organism>
<gene>
    <name evidence="1" type="ORF">FYJ24_04515</name>
</gene>
<dbReference type="Proteomes" id="UP000470875">
    <property type="component" value="Unassembled WGS sequence"/>
</dbReference>
<accession>A0A6N7VQL5</accession>
<dbReference type="RefSeq" id="WP_154543994.1">
    <property type="nucleotide sequence ID" value="NZ_VULO01000004.1"/>
</dbReference>
<dbReference type="Pfam" id="PF16264">
    <property type="entry name" value="SatD"/>
    <property type="match status" value="1"/>
</dbReference>
<dbReference type="AlphaFoldDB" id="A0A6N7VQL5"/>
<comment type="caution">
    <text evidence="1">The sequence shown here is derived from an EMBL/GenBank/DDBJ whole genome shotgun (WGS) entry which is preliminary data.</text>
</comment>
<sequence length="212" mass="23334">METESKNVAAIIIDIVGSRTMEDRIVAQDGITEAFQRSLRSIDPIMPVAATVGDEFQGLFASTNDALVVTARASLLLPEGVDVRCGIGEGEATTITTSDGMRLQDGTAWWNAREAIEEAHRRQDTGHRSARTWYIGQGPASYINSHLILRDHIVFRMRNRERRLAAALLLGATQVEMADTEKISQSAVSQTLHRSGAIALRDSLKVIFDEEE</sequence>
<keyword evidence="2" id="KW-1185">Reference proteome</keyword>
<evidence type="ECO:0000313" key="1">
    <source>
        <dbReference type="EMBL" id="MSS84039.1"/>
    </source>
</evidence>
<dbReference type="EMBL" id="VULO01000004">
    <property type="protein sequence ID" value="MSS84039.1"/>
    <property type="molecule type" value="Genomic_DNA"/>
</dbReference>
<protein>
    <submittedName>
        <fullName evidence="1">Uncharacterized protein</fullName>
    </submittedName>
</protein>
<reference evidence="1 2" key="1">
    <citation type="submission" date="2019-08" db="EMBL/GenBank/DDBJ databases">
        <title>In-depth cultivation of the pig gut microbiome towards novel bacterial diversity and tailored functional studies.</title>
        <authorList>
            <person name="Wylensek D."/>
            <person name="Hitch T.C.A."/>
            <person name="Clavel T."/>
        </authorList>
    </citation>
    <scope>NUCLEOTIDE SEQUENCE [LARGE SCALE GENOMIC DNA]</scope>
    <source>
        <strain evidence="1 2">WB03_NA08</strain>
    </source>
</reference>
<evidence type="ECO:0000313" key="2">
    <source>
        <dbReference type="Proteomes" id="UP000470875"/>
    </source>
</evidence>
<proteinExistence type="predicted"/>
<name>A0A6N7VQL5_9ACTO</name>